<evidence type="ECO:0000313" key="1">
    <source>
        <dbReference type="EMBL" id="MPN19406.1"/>
    </source>
</evidence>
<reference evidence="1" key="1">
    <citation type="submission" date="2019-08" db="EMBL/GenBank/DDBJ databases">
        <authorList>
            <person name="Kucharzyk K."/>
            <person name="Murdoch R.W."/>
            <person name="Higgins S."/>
            <person name="Loffler F."/>
        </authorList>
    </citation>
    <scope>NUCLEOTIDE SEQUENCE</scope>
</reference>
<accession>A0A645FZR7</accession>
<dbReference type="AlphaFoldDB" id="A0A645FZR7"/>
<proteinExistence type="predicted"/>
<dbReference type="EMBL" id="VSSQ01066958">
    <property type="protein sequence ID" value="MPN19406.1"/>
    <property type="molecule type" value="Genomic_DNA"/>
</dbReference>
<sequence length="128" mass="13505">MALADEVQLVVKALSVIFSAGKTMKSSVDSADKLMATADIPSDVIVNTAFSIPMDSASNRTRISMPASAATLLTVVVGNEKPAALTPLKASVKSPFRLTPFTRSGVVACFPKTTFPKSIFDPDEGNER</sequence>
<protein>
    <submittedName>
        <fullName evidence="1">Uncharacterized protein</fullName>
    </submittedName>
</protein>
<gene>
    <name evidence="1" type="ORF">SDC9_166775</name>
</gene>
<comment type="caution">
    <text evidence="1">The sequence shown here is derived from an EMBL/GenBank/DDBJ whole genome shotgun (WGS) entry which is preliminary data.</text>
</comment>
<name>A0A645FZR7_9ZZZZ</name>
<organism evidence="1">
    <name type="scientific">bioreactor metagenome</name>
    <dbReference type="NCBI Taxonomy" id="1076179"/>
    <lineage>
        <taxon>unclassified sequences</taxon>
        <taxon>metagenomes</taxon>
        <taxon>ecological metagenomes</taxon>
    </lineage>
</organism>